<gene>
    <name evidence="2" type="ORF">LKD36_03610</name>
</gene>
<keyword evidence="1" id="KW-0472">Membrane</keyword>
<sequence length="105" mass="11625">MESQIWTILLAAGIPSTIIGGIVGSMLKRMERRMDEKEQAREQQELYLVKGINASIALGEATAKAVARIPDAHCNGDMHAALEYAQKIKHEQKDFLNEQAIHAIV</sequence>
<evidence type="ECO:0000256" key="1">
    <source>
        <dbReference type="SAM" id="Phobius"/>
    </source>
</evidence>
<name>A0AAE3A666_9FIRM</name>
<dbReference type="RefSeq" id="WP_308458719.1">
    <property type="nucleotide sequence ID" value="NZ_JAJEPS010000002.1"/>
</dbReference>
<reference evidence="2 3" key="1">
    <citation type="submission" date="2021-10" db="EMBL/GenBank/DDBJ databases">
        <title>Anaerobic single-cell dispensing facilitates the cultivation of human gut bacteria.</title>
        <authorList>
            <person name="Afrizal A."/>
        </authorList>
    </citation>
    <scope>NUCLEOTIDE SEQUENCE [LARGE SCALE GENOMIC DNA]</scope>
    <source>
        <strain evidence="2 3">CLA-AA-H276</strain>
    </source>
</reference>
<dbReference type="Proteomes" id="UP001198220">
    <property type="component" value="Unassembled WGS sequence"/>
</dbReference>
<evidence type="ECO:0000313" key="3">
    <source>
        <dbReference type="Proteomes" id="UP001198220"/>
    </source>
</evidence>
<proteinExistence type="predicted"/>
<keyword evidence="2" id="KW-0418">Kinase</keyword>
<keyword evidence="3" id="KW-1185">Reference proteome</keyword>
<evidence type="ECO:0000313" key="2">
    <source>
        <dbReference type="EMBL" id="MCC2125264.1"/>
    </source>
</evidence>
<organism evidence="2 3">
    <name type="scientific">Hominiventricola filiformis</name>
    <dbReference type="NCBI Taxonomy" id="2885352"/>
    <lineage>
        <taxon>Bacteria</taxon>
        <taxon>Bacillati</taxon>
        <taxon>Bacillota</taxon>
        <taxon>Clostridia</taxon>
        <taxon>Lachnospirales</taxon>
        <taxon>Lachnospiraceae</taxon>
        <taxon>Hominiventricola</taxon>
    </lineage>
</organism>
<dbReference type="EMBL" id="JAJEPS010000002">
    <property type="protein sequence ID" value="MCC2125264.1"/>
    <property type="molecule type" value="Genomic_DNA"/>
</dbReference>
<keyword evidence="1" id="KW-1133">Transmembrane helix</keyword>
<keyword evidence="2" id="KW-0723">Serine/threonine-protein kinase</keyword>
<keyword evidence="1" id="KW-0812">Transmembrane</keyword>
<accession>A0AAE3A666</accession>
<protein>
    <submittedName>
        <fullName evidence="2">Serine/threonine protein kinase</fullName>
    </submittedName>
</protein>
<feature type="transmembrane region" description="Helical" evidence="1">
    <location>
        <begin position="6"/>
        <end position="27"/>
    </location>
</feature>
<comment type="caution">
    <text evidence="2">The sequence shown here is derived from an EMBL/GenBank/DDBJ whole genome shotgun (WGS) entry which is preliminary data.</text>
</comment>
<dbReference type="AlphaFoldDB" id="A0AAE3A666"/>
<dbReference type="GO" id="GO:0004674">
    <property type="term" value="F:protein serine/threonine kinase activity"/>
    <property type="evidence" value="ECO:0007669"/>
    <property type="project" value="UniProtKB-KW"/>
</dbReference>
<keyword evidence="2" id="KW-0808">Transferase</keyword>